<name>A0A9P0MLW4_NEZVI</name>
<sequence length="87" mass="9910">MRQSRQAWNPGRQQLEPYMKSISRICCEALRQSLPVTGTSLIKVEGGKRSQLIRLIEASFPVGYLSSYHQPDTNYSKWKAVEIIGRA</sequence>
<organism evidence="1 2">
    <name type="scientific">Nezara viridula</name>
    <name type="common">Southern green stink bug</name>
    <name type="synonym">Cimex viridulus</name>
    <dbReference type="NCBI Taxonomy" id="85310"/>
    <lineage>
        <taxon>Eukaryota</taxon>
        <taxon>Metazoa</taxon>
        <taxon>Ecdysozoa</taxon>
        <taxon>Arthropoda</taxon>
        <taxon>Hexapoda</taxon>
        <taxon>Insecta</taxon>
        <taxon>Pterygota</taxon>
        <taxon>Neoptera</taxon>
        <taxon>Paraneoptera</taxon>
        <taxon>Hemiptera</taxon>
        <taxon>Heteroptera</taxon>
        <taxon>Panheteroptera</taxon>
        <taxon>Pentatomomorpha</taxon>
        <taxon>Pentatomoidea</taxon>
        <taxon>Pentatomidae</taxon>
        <taxon>Pentatominae</taxon>
        <taxon>Nezara</taxon>
    </lineage>
</organism>
<reference evidence="1" key="1">
    <citation type="submission" date="2022-01" db="EMBL/GenBank/DDBJ databases">
        <authorList>
            <person name="King R."/>
        </authorList>
    </citation>
    <scope>NUCLEOTIDE SEQUENCE</scope>
</reference>
<gene>
    <name evidence="1" type="ORF">NEZAVI_LOCUS6236</name>
</gene>
<keyword evidence="2" id="KW-1185">Reference proteome</keyword>
<dbReference type="AlphaFoldDB" id="A0A9P0MLW4"/>
<proteinExistence type="predicted"/>
<evidence type="ECO:0000313" key="2">
    <source>
        <dbReference type="Proteomes" id="UP001152798"/>
    </source>
</evidence>
<protein>
    <submittedName>
        <fullName evidence="1">Uncharacterized protein</fullName>
    </submittedName>
</protein>
<dbReference type="Proteomes" id="UP001152798">
    <property type="component" value="Chromosome 3"/>
</dbReference>
<evidence type="ECO:0000313" key="1">
    <source>
        <dbReference type="EMBL" id="CAH1396101.1"/>
    </source>
</evidence>
<dbReference type="EMBL" id="OV725079">
    <property type="protein sequence ID" value="CAH1396101.1"/>
    <property type="molecule type" value="Genomic_DNA"/>
</dbReference>
<accession>A0A9P0MLW4</accession>